<dbReference type="PANTHER" id="PTHR24006:SF722">
    <property type="entry name" value="UBIQUITIN CARBOXYL-TERMINAL HYDROLASE 48"/>
    <property type="match status" value="1"/>
</dbReference>
<dbReference type="PANTHER" id="PTHR24006">
    <property type="entry name" value="UBIQUITIN CARBOXYL-TERMINAL HYDROLASE"/>
    <property type="match status" value="1"/>
</dbReference>
<dbReference type="InterPro" id="IPR006615">
    <property type="entry name" value="Pept_C19_DUSP"/>
</dbReference>
<organism evidence="14 15">
    <name type="scientific">Ceratopteris richardii</name>
    <name type="common">Triangle waterfern</name>
    <dbReference type="NCBI Taxonomy" id="49495"/>
    <lineage>
        <taxon>Eukaryota</taxon>
        <taxon>Viridiplantae</taxon>
        <taxon>Streptophyta</taxon>
        <taxon>Embryophyta</taxon>
        <taxon>Tracheophyta</taxon>
        <taxon>Polypodiopsida</taxon>
        <taxon>Polypodiidae</taxon>
        <taxon>Polypodiales</taxon>
        <taxon>Pteridineae</taxon>
        <taxon>Pteridaceae</taxon>
        <taxon>Parkerioideae</taxon>
        <taxon>Ceratopteris</taxon>
    </lineage>
</organism>
<keyword evidence="7" id="KW-0378">Hydrolase</keyword>
<feature type="region of interest" description="Disordered" evidence="10">
    <location>
        <begin position="1"/>
        <end position="20"/>
    </location>
</feature>
<dbReference type="SUPFAM" id="SSF54236">
    <property type="entry name" value="Ubiquitin-like"/>
    <property type="match status" value="1"/>
</dbReference>
<dbReference type="GO" id="GO:0005829">
    <property type="term" value="C:cytosol"/>
    <property type="evidence" value="ECO:0007669"/>
    <property type="project" value="TreeGrafter"/>
</dbReference>
<evidence type="ECO:0000256" key="10">
    <source>
        <dbReference type="SAM" id="MobiDB-lite"/>
    </source>
</evidence>
<feature type="domain" description="DUSP" evidence="13">
    <location>
        <begin position="512"/>
        <end position="604"/>
    </location>
</feature>
<dbReference type="SUPFAM" id="SSF54001">
    <property type="entry name" value="Cysteine proteinases"/>
    <property type="match status" value="1"/>
</dbReference>
<dbReference type="GO" id="GO:0004843">
    <property type="term" value="F:cysteine-type deubiquitinase activity"/>
    <property type="evidence" value="ECO:0007669"/>
    <property type="project" value="UniProtKB-EC"/>
</dbReference>
<dbReference type="GO" id="GO:0016579">
    <property type="term" value="P:protein deubiquitination"/>
    <property type="evidence" value="ECO:0007669"/>
    <property type="project" value="InterPro"/>
</dbReference>
<dbReference type="InterPro" id="IPR029071">
    <property type="entry name" value="Ubiquitin-like_domsf"/>
</dbReference>
<comment type="subcellular location">
    <subcellularLocation>
        <location evidence="2">Nucleus</location>
    </subcellularLocation>
</comment>
<evidence type="ECO:0000256" key="9">
    <source>
        <dbReference type="ARBA" id="ARBA00023242"/>
    </source>
</evidence>
<accession>A0A8T2TLE1</accession>
<dbReference type="SUPFAM" id="SSF143791">
    <property type="entry name" value="DUSP-like"/>
    <property type="match status" value="1"/>
</dbReference>
<comment type="catalytic activity">
    <reaction evidence="1">
        <text>Thiol-dependent hydrolysis of ester, thioester, amide, peptide and isopeptide bonds formed by the C-terminal Gly of ubiquitin (a 76-residue protein attached to proteins as an intracellular targeting signal).</text>
        <dbReference type="EC" id="3.4.19.12"/>
    </reaction>
</comment>
<dbReference type="PROSITE" id="PS00973">
    <property type="entry name" value="USP_2"/>
    <property type="match status" value="1"/>
</dbReference>
<dbReference type="GO" id="GO:0006508">
    <property type="term" value="P:proteolysis"/>
    <property type="evidence" value="ECO:0007669"/>
    <property type="project" value="UniProtKB-KW"/>
</dbReference>
<evidence type="ECO:0000256" key="1">
    <source>
        <dbReference type="ARBA" id="ARBA00000707"/>
    </source>
</evidence>
<protein>
    <recommendedName>
        <fullName evidence="4">ubiquitinyl hydrolase 1</fullName>
        <ecNumber evidence="4">3.4.19.12</ecNumber>
    </recommendedName>
</protein>
<evidence type="ECO:0000256" key="3">
    <source>
        <dbReference type="ARBA" id="ARBA00009085"/>
    </source>
</evidence>
<evidence type="ECO:0000256" key="4">
    <source>
        <dbReference type="ARBA" id="ARBA00012759"/>
    </source>
</evidence>
<evidence type="ECO:0000313" key="15">
    <source>
        <dbReference type="Proteomes" id="UP000825935"/>
    </source>
</evidence>
<dbReference type="PROSITE" id="PS50053">
    <property type="entry name" value="UBIQUITIN_2"/>
    <property type="match status" value="1"/>
</dbReference>
<dbReference type="Gene3D" id="3.90.70.10">
    <property type="entry name" value="Cysteine proteinases"/>
    <property type="match status" value="1"/>
</dbReference>
<evidence type="ECO:0000313" key="14">
    <source>
        <dbReference type="EMBL" id="KAH7422546.1"/>
    </source>
</evidence>
<keyword evidence="8" id="KW-0788">Thiol protease</keyword>
<comment type="similarity">
    <text evidence="3">Belongs to the peptidase C19 family.</text>
</comment>
<keyword evidence="15" id="KW-1185">Reference proteome</keyword>
<evidence type="ECO:0000256" key="2">
    <source>
        <dbReference type="ARBA" id="ARBA00004123"/>
    </source>
</evidence>
<evidence type="ECO:0000256" key="5">
    <source>
        <dbReference type="ARBA" id="ARBA00022670"/>
    </source>
</evidence>
<dbReference type="Proteomes" id="UP000825935">
    <property type="component" value="Chromosome 12"/>
</dbReference>
<dbReference type="AlphaFoldDB" id="A0A8T2TLE1"/>
<dbReference type="PROSITE" id="PS50235">
    <property type="entry name" value="USP_3"/>
    <property type="match status" value="1"/>
</dbReference>
<keyword evidence="5" id="KW-0645">Protease</keyword>
<dbReference type="PROSITE" id="PS51283">
    <property type="entry name" value="DUSP"/>
    <property type="match status" value="3"/>
</dbReference>
<dbReference type="EC" id="3.4.19.12" evidence="4"/>
<keyword evidence="9" id="KW-0539">Nucleus</keyword>
<dbReference type="GO" id="GO:0005634">
    <property type="term" value="C:nucleus"/>
    <property type="evidence" value="ECO:0007669"/>
    <property type="project" value="UniProtKB-SubCell"/>
</dbReference>
<dbReference type="Gene3D" id="3.30.2230.10">
    <property type="entry name" value="DUSP-like"/>
    <property type="match status" value="2"/>
</dbReference>
<dbReference type="InterPro" id="IPR038765">
    <property type="entry name" value="Papain-like_cys_pep_sf"/>
</dbReference>
<feature type="domain" description="DUSP" evidence="13">
    <location>
        <begin position="619"/>
        <end position="722"/>
    </location>
</feature>
<evidence type="ECO:0000259" key="13">
    <source>
        <dbReference type="PROSITE" id="PS51283"/>
    </source>
</evidence>
<evidence type="ECO:0000259" key="12">
    <source>
        <dbReference type="PROSITE" id="PS50235"/>
    </source>
</evidence>
<dbReference type="OrthoDB" id="289038at2759"/>
<feature type="domain" description="Ubiquitin-like" evidence="11">
    <location>
        <begin position="954"/>
        <end position="1028"/>
    </location>
</feature>
<dbReference type="InterPro" id="IPR018200">
    <property type="entry name" value="USP_CS"/>
</dbReference>
<gene>
    <name evidence="14" type="ORF">KP509_12G013700</name>
</gene>
<dbReference type="CDD" id="cd01795">
    <property type="entry name" value="Ubl_USP48"/>
    <property type="match status" value="1"/>
</dbReference>
<dbReference type="Gene3D" id="3.10.20.90">
    <property type="entry name" value="Phosphatidylinositol 3-kinase Catalytic Subunit, Chain A, domain 1"/>
    <property type="match status" value="1"/>
</dbReference>
<dbReference type="InterPro" id="IPR001394">
    <property type="entry name" value="Peptidase_C19_UCH"/>
</dbReference>
<dbReference type="Pfam" id="PF00443">
    <property type="entry name" value="UCH"/>
    <property type="match status" value="1"/>
</dbReference>
<evidence type="ECO:0000256" key="8">
    <source>
        <dbReference type="ARBA" id="ARBA00022807"/>
    </source>
</evidence>
<keyword evidence="6" id="KW-0833">Ubl conjugation pathway</keyword>
<dbReference type="InterPro" id="IPR035927">
    <property type="entry name" value="DUSP-like_sf"/>
</dbReference>
<dbReference type="InterPro" id="IPR044743">
    <property type="entry name" value="Ubl_USP48"/>
</dbReference>
<evidence type="ECO:0000256" key="7">
    <source>
        <dbReference type="ARBA" id="ARBA00022801"/>
    </source>
</evidence>
<dbReference type="GO" id="GO:0004197">
    <property type="term" value="F:cysteine-type endopeptidase activity"/>
    <property type="evidence" value="ECO:0007669"/>
    <property type="project" value="InterPro"/>
</dbReference>
<name>A0A8T2TLE1_CERRI</name>
<evidence type="ECO:0000259" key="11">
    <source>
        <dbReference type="PROSITE" id="PS50053"/>
    </source>
</evidence>
<evidence type="ECO:0000256" key="6">
    <source>
        <dbReference type="ARBA" id="ARBA00022786"/>
    </source>
</evidence>
<comment type="caution">
    <text evidence="14">The sequence shown here is derived from an EMBL/GenBank/DDBJ whole genome shotgun (WGS) entry which is preliminary data.</text>
</comment>
<dbReference type="OMA" id="GSCEEMP"/>
<dbReference type="Pfam" id="PF06337">
    <property type="entry name" value="DUSP"/>
    <property type="match status" value="1"/>
</dbReference>
<dbReference type="InterPro" id="IPR050164">
    <property type="entry name" value="Peptidase_C19"/>
</dbReference>
<dbReference type="InterPro" id="IPR000626">
    <property type="entry name" value="Ubiquitin-like_dom"/>
</dbReference>
<reference evidence="14" key="1">
    <citation type="submission" date="2021-08" db="EMBL/GenBank/DDBJ databases">
        <title>WGS assembly of Ceratopteris richardii.</title>
        <authorList>
            <person name="Marchant D.B."/>
            <person name="Chen G."/>
            <person name="Jenkins J."/>
            <person name="Shu S."/>
            <person name="Leebens-Mack J."/>
            <person name="Grimwood J."/>
            <person name="Schmutz J."/>
            <person name="Soltis P."/>
            <person name="Soltis D."/>
            <person name="Chen Z.-H."/>
        </authorList>
    </citation>
    <scope>NUCLEOTIDE SEQUENCE</scope>
    <source>
        <strain evidence="14">Whitten #5841</strain>
        <tissue evidence="14">Leaf</tissue>
    </source>
</reference>
<dbReference type="EMBL" id="CM035417">
    <property type="protein sequence ID" value="KAH7422546.1"/>
    <property type="molecule type" value="Genomic_DNA"/>
</dbReference>
<dbReference type="InterPro" id="IPR028889">
    <property type="entry name" value="USP"/>
</dbReference>
<feature type="domain" description="DUSP" evidence="13">
    <location>
        <begin position="747"/>
        <end position="872"/>
    </location>
</feature>
<feature type="domain" description="USP" evidence="12">
    <location>
        <begin position="106"/>
        <end position="464"/>
    </location>
</feature>
<proteinExistence type="inferred from homology"/>
<dbReference type="SMART" id="SM00695">
    <property type="entry name" value="DUSP"/>
    <property type="match status" value="1"/>
</dbReference>
<sequence length="1079" mass="121110">MSGGGVRYKTRRKHSTLEDPQTSILRQIDERNQVSHEDILELYRISSPACEGCRVNNKDSPNCFCALIPLAGSRKTGILWQKDSEVETAMGPDPNELLRPSVDSPSGLVNLGATCYVNIVLQSLYRIKPFIQGFFSAELELLERHPVLQKLALLFAELQFGIKKAVDSSPFVEVLQLKNSIQQDGQEFMKLLLSSLEQLLGLSRHGSVKTIVQDVFRGTLSSVTRCSRCEQESERSSHIEDFYEIVLNVKGFSSLRESLDDYLSVEHMRGENQYQCEFCKCSADATHFIKLRSLPPVLIFQLKRFVFDAKAGTRKKVSSKFNFPPILDMHPRISTDGPDSSNAENSLLYDLSCILIHKGNFADRGHYVANIRNDSNGEWWQFDDELVSSLGFHPFGDTMAKSSKEEADDTSIKCMQGVESHETTCGIETGVIRTADSDTHGKSLNQFEESLTSADAYMLIYSMRVPHAATTNSRTNETFLFPNELRCIVETQNKALLEKCQEYKKNLENMIAARTRRKDEIKMILSLMSVDSQVHQYFWIASSWLRIWADELDPPPIDNSELLCEHGKLHPSSVTLMKRISKRAWDSLFSQYGGGPELSAEDYCIECIMENAKNVASVSSFKSERARIKLMLDNGGVSPVDEKFYFVSKTWLQNWLRRKAAEAPTEVDASPTAAITCPHKGLLPDKFPGAKRQVVPGEAWEYFVQVAQQVHQGEGEGCMGFLVATSTCSICEAELIESTSQQQDLKATKIAEREKHEALFSGGSIPLTLGEAYCLVPSAWLHQWRSYLAETGKKTQKSEEPVWLESSIQELICEKHQGLLFRPPKLMKNRRGELIQANPNDDVFTIILEETWNDLCERWNVNLAQSIQGFVVELAKQECISTGSQEAEKDESGPDDSSIPVLMTKPEACHVCIEERESAELIRRLQYVDEEIFVDVVEGNEPPKALLEPIESQRRVSKRARRGPTSNKRISLKVSGTTTVYQLKLLIWEASSIVKENQRLHICRTELTDEMASLSDLNILPGAHLWVMDTGVHQNRDIAEELYAQATDTTTSEGGFGGTFLSGNLPGLAGVMADNMNVG</sequence>